<protein>
    <recommendedName>
        <fullName evidence="4">Major facilitator superfamily (MFS) profile domain-containing protein</fullName>
    </recommendedName>
</protein>
<dbReference type="SUPFAM" id="SSF103473">
    <property type="entry name" value="MFS general substrate transporter"/>
    <property type="match status" value="1"/>
</dbReference>
<dbReference type="InterPro" id="IPR011701">
    <property type="entry name" value="MFS"/>
</dbReference>
<organism evidence="5 6">
    <name type="scientific">Polyrhizophydium stewartii</name>
    <dbReference type="NCBI Taxonomy" id="2732419"/>
    <lineage>
        <taxon>Eukaryota</taxon>
        <taxon>Fungi</taxon>
        <taxon>Fungi incertae sedis</taxon>
        <taxon>Chytridiomycota</taxon>
        <taxon>Chytridiomycota incertae sedis</taxon>
        <taxon>Chytridiomycetes</taxon>
        <taxon>Rhizophydiales</taxon>
        <taxon>Rhizophydiales incertae sedis</taxon>
        <taxon>Polyrhizophydium</taxon>
    </lineage>
</organism>
<dbReference type="Pfam" id="PF07690">
    <property type="entry name" value="MFS_1"/>
    <property type="match status" value="1"/>
</dbReference>
<feature type="domain" description="Major facilitator superfamily (MFS) profile" evidence="4">
    <location>
        <begin position="120"/>
        <end position="507"/>
    </location>
</feature>
<dbReference type="Gene3D" id="1.20.1250.20">
    <property type="entry name" value="MFS general substrate transporter like domains"/>
    <property type="match status" value="2"/>
</dbReference>
<evidence type="ECO:0000256" key="3">
    <source>
        <dbReference type="SAM" id="Phobius"/>
    </source>
</evidence>
<feature type="transmembrane region" description="Helical" evidence="3">
    <location>
        <begin position="212"/>
        <end position="232"/>
    </location>
</feature>
<keyword evidence="3" id="KW-0472">Membrane</keyword>
<comment type="subcellular location">
    <subcellularLocation>
        <location evidence="1">Membrane</location>
        <topology evidence="1">Multi-pass membrane protein</topology>
    </subcellularLocation>
</comment>
<comment type="caution">
    <text evidence="5">The sequence shown here is derived from an EMBL/GenBank/DDBJ whole genome shotgun (WGS) entry which is preliminary data.</text>
</comment>
<accession>A0ABR4NF95</accession>
<name>A0ABR4NF95_9FUNG</name>
<evidence type="ECO:0000313" key="6">
    <source>
        <dbReference type="Proteomes" id="UP001527925"/>
    </source>
</evidence>
<dbReference type="InterPro" id="IPR036259">
    <property type="entry name" value="MFS_trans_sf"/>
</dbReference>
<gene>
    <name evidence="5" type="ORF">HK105_202076</name>
</gene>
<keyword evidence="6" id="KW-1185">Reference proteome</keyword>
<feature type="transmembrane region" description="Helical" evidence="3">
    <location>
        <begin position="158"/>
        <end position="176"/>
    </location>
</feature>
<evidence type="ECO:0000256" key="2">
    <source>
        <dbReference type="ARBA" id="ARBA00006727"/>
    </source>
</evidence>
<dbReference type="Proteomes" id="UP001527925">
    <property type="component" value="Unassembled WGS sequence"/>
</dbReference>
<keyword evidence="3" id="KW-0812">Transmembrane</keyword>
<feature type="transmembrane region" description="Helical" evidence="3">
    <location>
        <begin position="276"/>
        <end position="296"/>
    </location>
</feature>
<reference evidence="5 6" key="1">
    <citation type="submission" date="2023-09" db="EMBL/GenBank/DDBJ databases">
        <title>Pangenome analysis of Batrachochytrium dendrobatidis and related Chytrids.</title>
        <authorList>
            <person name="Yacoub M.N."/>
            <person name="Stajich J.E."/>
            <person name="James T.Y."/>
        </authorList>
    </citation>
    <scope>NUCLEOTIDE SEQUENCE [LARGE SCALE GENOMIC DNA]</scope>
    <source>
        <strain evidence="5 6">JEL0888</strain>
    </source>
</reference>
<keyword evidence="3" id="KW-1133">Transmembrane helix</keyword>
<feature type="transmembrane region" description="Helical" evidence="3">
    <location>
        <begin position="188"/>
        <end position="206"/>
    </location>
</feature>
<evidence type="ECO:0000256" key="1">
    <source>
        <dbReference type="ARBA" id="ARBA00004141"/>
    </source>
</evidence>
<feature type="transmembrane region" description="Helical" evidence="3">
    <location>
        <begin position="443"/>
        <end position="465"/>
    </location>
</feature>
<feature type="transmembrane region" description="Helical" evidence="3">
    <location>
        <begin position="354"/>
        <end position="371"/>
    </location>
</feature>
<evidence type="ECO:0000259" key="4">
    <source>
        <dbReference type="PROSITE" id="PS50850"/>
    </source>
</evidence>
<evidence type="ECO:0000313" key="5">
    <source>
        <dbReference type="EMBL" id="KAL2918149.1"/>
    </source>
</evidence>
<dbReference type="PANTHER" id="PTHR11360:SF284">
    <property type="entry name" value="EG:103B4.3 PROTEIN-RELATED"/>
    <property type="match status" value="1"/>
</dbReference>
<feature type="transmembrane region" description="Helical" evidence="3">
    <location>
        <begin position="485"/>
        <end position="506"/>
    </location>
</feature>
<proteinExistence type="inferred from homology"/>
<feature type="transmembrane region" description="Helical" evidence="3">
    <location>
        <begin position="115"/>
        <end position="138"/>
    </location>
</feature>
<comment type="similarity">
    <text evidence="2">Belongs to the major facilitator superfamily. Monocarboxylate porter (TC 2.A.1.13) family.</text>
</comment>
<dbReference type="InterPro" id="IPR020846">
    <property type="entry name" value="MFS_dom"/>
</dbReference>
<dbReference type="EMBL" id="JADGIZ020000007">
    <property type="protein sequence ID" value="KAL2918149.1"/>
    <property type="molecule type" value="Genomic_DNA"/>
</dbReference>
<sequence length="514" mass="52718">MEVGTASASTGSTVGSATAAPATAAAAVYQQRGAGASSITVLVVEDAARSGPAVAGGQLPPDHAAAATLSGAGTAAETPSAAKALEAAGAKGDFGGVLAAVEADDTNVPPPDGGFGWAVIFASFIVNVFTIGLQASFGVFQEAYGTLPEFAGTSNVEISFIGSLGAAGTPLLAILFGRLSDKYDARAVTAFGAVLMGVSLFASSFSSATWHLLVTQGFLFGISTSAAYIPYLGVLPDWFSKRRGLAMGIASAGGGIGGLVLSPLIRFLITEVGWRWALRIVGIGSLVLLLVSAALLRMRVHTPSTAKIDFSYFKDTSFLRLFAYSLICSLAWFVPPFYTPTYAVQYGMTKEQGALLEGLLNAASGVGRVGLGFMADYTGAVNTLTACLFFAASAVFILWPLASSFGSMLAFVLMLGLFLGGAASLVPTVVAQQFGSKGNLATVTGMIFTGDIMCLVGTPIAGAIIDRHTTFLSDGSKSINFIPVIMYTGACFLVCALLALSIRISATKRLLAKI</sequence>
<feature type="transmembrane region" description="Helical" evidence="3">
    <location>
        <begin position="383"/>
        <end position="402"/>
    </location>
</feature>
<feature type="transmembrane region" description="Helical" evidence="3">
    <location>
        <begin position="408"/>
        <end position="431"/>
    </location>
</feature>
<feature type="transmembrane region" description="Helical" evidence="3">
    <location>
        <begin position="317"/>
        <end position="334"/>
    </location>
</feature>
<dbReference type="InterPro" id="IPR050327">
    <property type="entry name" value="Proton-linked_MCT"/>
</dbReference>
<dbReference type="PROSITE" id="PS50850">
    <property type="entry name" value="MFS"/>
    <property type="match status" value="1"/>
</dbReference>
<dbReference type="PANTHER" id="PTHR11360">
    <property type="entry name" value="MONOCARBOXYLATE TRANSPORTER"/>
    <property type="match status" value="1"/>
</dbReference>
<feature type="transmembrane region" description="Helical" evidence="3">
    <location>
        <begin position="244"/>
        <end position="264"/>
    </location>
</feature>